<organism evidence="2">
    <name type="scientific">Candidatus Kentrum sp. FW</name>
    <dbReference type="NCBI Taxonomy" id="2126338"/>
    <lineage>
        <taxon>Bacteria</taxon>
        <taxon>Pseudomonadati</taxon>
        <taxon>Pseudomonadota</taxon>
        <taxon>Gammaproteobacteria</taxon>
        <taxon>Candidatus Kentrum</taxon>
    </lineage>
</organism>
<proteinExistence type="predicted"/>
<feature type="region of interest" description="Disordered" evidence="1">
    <location>
        <begin position="88"/>
        <end position="109"/>
    </location>
</feature>
<dbReference type="EMBL" id="CAADFE010000052">
    <property type="protein sequence ID" value="VFJ73508.1"/>
    <property type="molecule type" value="Genomic_DNA"/>
</dbReference>
<evidence type="ECO:0000313" key="2">
    <source>
        <dbReference type="EMBL" id="VFJ73508.1"/>
    </source>
</evidence>
<evidence type="ECO:0000256" key="1">
    <source>
        <dbReference type="SAM" id="MobiDB-lite"/>
    </source>
</evidence>
<protein>
    <submittedName>
        <fullName evidence="2">Uncharacterized protein</fullName>
    </submittedName>
</protein>
<sequence length="109" mass="11718">MVYLEKSQPAPACLAVEKAKANGDYKCGDVLGDEMARFHELLARYGNVDEDAEKRVLTGEIKEHLNSASGFTAFKRWAIGDGSKFGLRLATPGNPGPVPITPGNRGEAQ</sequence>
<dbReference type="AlphaFoldDB" id="A0A450TX15"/>
<reference evidence="2" key="1">
    <citation type="submission" date="2019-02" db="EMBL/GenBank/DDBJ databases">
        <authorList>
            <person name="Gruber-Vodicka R. H."/>
            <person name="Seah K. B. B."/>
        </authorList>
    </citation>
    <scope>NUCLEOTIDE SEQUENCE</scope>
    <source>
        <strain evidence="2">BECK_BZ131</strain>
    </source>
</reference>
<accession>A0A450TX15</accession>
<name>A0A450TX15_9GAMM</name>
<gene>
    <name evidence="2" type="ORF">BECKFW1821C_GA0114237_105211</name>
</gene>